<reference evidence="2" key="1">
    <citation type="submission" date="2018-11" db="EMBL/GenBank/DDBJ databases">
        <authorList>
            <consortium name="Pathogen Informatics"/>
        </authorList>
    </citation>
    <scope>NUCLEOTIDE SEQUENCE</scope>
</reference>
<evidence type="ECO:0000256" key="1">
    <source>
        <dbReference type="SAM" id="SignalP"/>
    </source>
</evidence>
<sequence length="94" mass="10627">MLPAFFTLLCQAALPANRPSWPPASATGRRTWTFGPEACRLSLDDADMRLLRVRVVSTDDLKSPPDWHTCTLSVRRSLHSGQRGRRRYLANVYA</sequence>
<keyword evidence="3" id="KW-1185">Reference proteome</keyword>
<proteinExistence type="predicted"/>
<organism evidence="2 3">
    <name type="scientific">Protopolystoma xenopodis</name>
    <dbReference type="NCBI Taxonomy" id="117903"/>
    <lineage>
        <taxon>Eukaryota</taxon>
        <taxon>Metazoa</taxon>
        <taxon>Spiralia</taxon>
        <taxon>Lophotrochozoa</taxon>
        <taxon>Platyhelminthes</taxon>
        <taxon>Monogenea</taxon>
        <taxon>Polyopisthocotylea</taxon>
        <taxon>Polystomatidea</taxon>
        <taxon>Polystomatidae</taxon>
        <taxon>Protopolystoma</taxon>
    </lineage>
</organism>
<comment type="caution">
    <text evidence="2">The sequence shown here is derived from an EMBL/GenBank/DDBJ whole genome shotgun (WGS) entry which is preliminary data.</text>
</comment>
<protein>
    <recommendedName>
        <fullName evidence="4">Secreted protein</fullName>
    </recommendedName>
</protein>
<feature type="chain" id="PRO_5018568583" description="Secreted protein" evidence="1">
    <location>
        <begin position="16"/>
        <end position="94"/>
    </location>
</feature>
<evidence type="ECO:0000313" key="2">
    <source>
        <dbReference type="EMBL" id="VEL17896.1"/>
    </source>
</evidence>
<dbReference type="Proteomes" id="UP000784294">
    <property type="component" value="Unassembled WGS sequence"/>
</dbReference>
<accession>A0A3S5AJ30</accession>
<dbReference type="AlphaFoldDB" id="A0A3S5AJ30"/>
<feature type="signal peptide" evidence="1">
    <location>
        <begin position="1"/>
        <end position="15"/>
    </location>
</feature>
<evidence type="ECO:0000313" key="3">
    <source>
        <dbReference type="Proteomes" id="UP000784294"/>
    </source>
</evidence>
<gene>
    <name evidence="2" type="ORF">PXEA_LOCUS11336</name>
</gene>
<keyword evidence="1" id="KW-0732">Signal</keyword>
<evidence type="ECO:0008006" key="4">
    <source>
        <dbReference type="Google" id="ProtNLM"/>
    </source>
</evidence>
<dbReference type="EMBL" id="CAAALY010034708">
    <property type="protein sequence ID" value="VEL17896.1"/>
    <property type="molecule type" value="Genomic_DNA"/>
</dbReference>
<name>A0A3S5AJ30_9PLAT</name>